<dbReference type="InterPro" id="IPR041679">
    <property type="entry name" value="DNA2/NAM7-like_C"/>
</dbReference>
<dbReference type="OMA" id="TIIHGPP"/>
<evidence type="ECO:0000256" key="17">
    <source>
        <dbReference type="ARBA" id="ARBA00022990"/>
    </source>
</evidence>
<dbReference type="Pfam" id="PF21138">
    <property type="entry name" value="SMUBP-2_HCS1_1B"/>
    <property type="match status" value="1"/>
</dbReference>
<dbReference type="GO" id="GO:0008270">
    <property type="term" value="F:zinc ion binding"/>
    <property type="evidence" value="ECO:0007669"/>
    <property type="project" value="UniProtKB-KW"/>
</dbReference>
<evidence type="ECO:0000256" key="30">
    <source>
        <dbReference type="ARBA" id="ARBA00082678"/>
    </source>
</evidence>
<dbReference type="GO" id="GO:0140296">
    <property type="term" value="F:general transcription initiation factor binding"/>
    <property type="evidence" value="ECO:0007669"/>
    <property type="project" value="Ensembl"/>
</dbReference>
<dbReference type="CDD" id="cd18044">
    <property type="entry name" value="DEXXQc_SMUBP2"/>
    <property type="match status" value="1"/>
</dbReference>
<dbReference type="GeneTree" id="ENSGT00930000151035"/>
<dbReference type="EC" id="3.6.4.12" evidence="5"/>
<evidence type="ECO:0000256" key="12">
    <source>
        <dbReference type="ARBA" id="ARBA00022801"/>
    </source>
</evidence>
<evidence type="ECO:0000256" key="10">
    <source>
        <dbReference type="ARBA" id="ARBA00022741"/>
    </source>
</evidence>
<gene>
    <name evidence="37" type="primary">IGHMBP2</name>
</gene>
<keyword evidence="22" id="KW-0539">Nucleus</keyword>
<keyword evidence="19" id="KW-0238">DNA-binding</keyword>
<dbReference type="FunCoup" id="A0A671G0K6">
    <property type="interactions" value="1543"/>
</dbReference>
<keyword evidence="38" id="KW-1185">Reference proteome</keyword>
<dbReference type="GO" id="GO:0036121">
    <property type="term" value="F:double-stranded DNA helicase activity"/>
    <property type="evidence" value="ECO:0007669"/>
    <property type="project" value="Ensembl"/>
</dbReference>
<dbReference type="GO" id="GO:0032574">
    <property type="term" value="F:5'-3' RNA helicase activity"/>
    <property type="evidence" value="ECO:0007669"/>
    <property type="project" value="Ensembl"/>
</dbReference>
<dbReference type="GO" id="GO:0043022">
    <property type="term" value="F:ribosome binding"/>
    <property type="evidence" value="ECO:0007669"/>
    <property type="project" value="Ensembl"/>
</dbReference>
<dbReference type="FunFam" id="3.40.50.300:FF:001171">
    <property type="entry name" value="DNA-binding protein SMUBP-2"/>
    <property type="match status" value="1"/>
</dbReference>
<name>A0A671G0K6_RHIFE</name>
<dbReference type="Pfam" id="PF01424">
    <property type="entry name" value="R3H"/>
    <property type="match status" value="1"/>
</dbReference>
<dbReference type="InterPro" id="IPR036867">
    <property type="entry name" value="R3H_dom_sf"/>
</dbReference>
<dbReference type="Ensembl" id="ENSRFET00010034125.1">
    <property type="protein sequence ID" value="ENSRFEP00010031476.1"/>
    <property type="gene ID" value="ENSRFEG00010020811.1"/>
</dbReference>
<keyword evidence="11 31" id="KW-0863">Zinc-finger</keyword>
<dbReference type="GO" id="GO:0005829">
    <property type="term" value="C:cytosol"/>
    <property type="evidence" value="ECO:0007669"/>
    <property type="project" value="Ensembl"/>
</dbReference>
<reference evidence="37 38" key="2">
    <citation type="journal article" date="2018" name="Annu Rev Anim Biosci">
        <title>Bat Biology, Genomes, and the Bat1K Project: To Generate Chromosome-Level Genomes for All Living Bat Species.</title>
        <authorList>
            <person name="Teeling E.C."/>
            <person name="Vernes S.C."/>
            <person name="Davalos L.M."/>
            <person name="Ray D.A."/>
            <person name="Gilbert M.T.P."/>
            <person name="Myers E."/>
        </authorList>
    </citation>
    <scope>NUCLEOTIDE SEQUENCE</scope>
</reference>
<feature type="coiled-coil region" evidence="32">
    <location>
        <begin position="388"/>
        <end position="435"/>
    </location>
</feature>
<evidence type="ECO:0000256" key="15">
    <source>
        <dbReference type="ARBA" id="ARBA00022840"/>
    </source>
</evidence>
<dbReference type="FunFam" id="3.40.50.300:FF:001146">
    <property type="entry name" value="DNA-binding protein SMUBP-2 isoform X1"/>
    <property type="match status" value="1"/>
</dbReference>
<feature type="compositionally biased region" description="Low complexity" evidence="33">
    <location>
        <begin position="773"/>
        <end position="789"/>
    </location>
</feature>
<evidence type="ECO:0000256" key="20">
    <source>
        <dbReference type="ARBA" id="ARBA00023159"/>
    </source>
</evidence>
<keyword evidence="18" id="KW-0805">Transcription regulation</keyword>
<dbReference type="Gene3D" id="4.10.1110.10">
    <property type="entry name" value="AN1-like Zinc finger"/>
    <property type="match status" value="1"/>
</dbReference>
<dbReference type="FunFam" id="3.30.1370.50:FF:000002">
    <property type="entry name" value="Immunoglobulin mu DNA-binding protein 2"/>
    <property type="match status" value="1"/>
</dbReference>
<dbReference type="PANTHER" id="PTHR43788">
    <property type="entry name" value="DNA2/NAM7 HELICASE FAMILY MEMBER"/>
    <property type="match status" value="1"/>
</dbReference>
<evidence type="ECO:0000256" key="22">
    <source>
        <dbReference type="ARBA" id="ARBA00023242"/>
    </source>
</evidence>
<feature type="domain" description="AN1-type" evidence="34">
    <location>
        <begin position="1032"/>
        <end position="1081"/>
    </location>
</feature>
<keyword evidence="17" id="KW-0007">Acetylation</keyword>
<dbReference type="GO" id="GO:0005524">
    <property type="term" value="F:ATP binding"/>
    <property type="evidence" value="ECO:0007669"/>
    <property type="project" value="UniProtKB-KW"/>
</dbReference>
<evidence type="ECO:0000256" key="13">
    <source>
        <dbReference type="ARBA" id="ARBA00022806"/>
    </source>
</evidence>
<keyword evidence="21" id="KW-0804">Transcription</keyword>
<dbReference type="CDD" id="cd18808">
    <property type="entry name" value="SF1_C_Upf1"/>
    <property type="match status" value="1"/>
</dbReference>
<evidence type="ECO:0000256" key="4">
    <source>
        <dbReference type="ARBA" id="ARBA00007913"/>
    </source>
</evidence>
<protein>
    <recommendedName>
        <fullName evidence="29">DNA-binding protein SMUBP-2</fullName>
        <ecNumber evidence="5">3.6.4.12</ecNumber>
        <ecNumber evidence="6">3.6.4.13</ecNumber>
    </recommendedName>
    <alternativeName>
        <fullName evidence="30">ATP-dependent helicase IGHMBP2</fullName>
    </alternativeName>
</protein>
<evidence type="ECO:0000256" key="18">
    <source>
        <dbReference type="ARBA" id="ARBA00023015"/>
    </source>
</evidence>
<dbReference type="AlphaFoldDB" id="A0A671G0K6"/>
<dbReference type="Pfam" id="PF01428">
    <property type="entry name" value="zf-AN1"/>
    <property type="match status" value="1"/>
</dbReference>
<evidence type="ECO:0000259" key="36">
    <source>
        <dbReference type="PROSITE" id="PS51192"/>
    </source>
</evidence>
<sequence>MAGGTARPASSFHSAARVSPAPGSDGLRMLRLHADTSRPNVTGRAKAATAAAIFLQPRPETEAEAARTWCVDARGPASNTYLHGSRTSAAPGRGRAAAMASAAVENFVTKQLDLLELERDAEVEERRSWQENISLKELQSRGVCLLKLQVSSQQTGLYGRLLVTFEPRRGVSAGVLPSNSFTSGDIVGLYDEGSQLATGILTRITQKSVTVAFDEANDFQLSLDRESSYRLVKLANDVTYKRLKKALITLKKYHSGPACSLIEVLFSDSAPSPASELQPLVFYNASLDASQKEAVLFALSQKELAIIHGPPGTGKTTTVVEIILQAVRQGCKVLCCAPSNVAVDNLVERLAQWKRRVLRLGHPARLLGSIQQHSLDAVLARSDSAQVIADIRKDIDQASVKNKKTQDKREKSNFRNEMKLLRKELKEREEAAMLESLKSADVVLATNTGASSDGPLKLLPDGYFDMVVIDECSQALEASCWVPLLRARRCILAGDHKQLPPTTVSHKAARAGLSLSLMERLAQKHGDTVVRTLTVQYRMHRAIMQWASDAMYHGQLTAHPSVAGHLLRDLPGVAATEDTGIPLLLVDTAGCGLFELEEEDESKGNPGEVLLVSLHVQALLDAGVQASDIAVITPYNLQVDLLRQSLSHKHPKLEIKSVDGFQGREKEAVVLSFVRSNRKGEVGFLAEDRRINVAVTRARRHVAVVCDSHTVNNHTFLKTLVDYFTEHGEVRTAFEYLDDIVPENYSYESSQGPGRAGAKPPGSSPCARKPGSRQQEGARGPRAAARLAQKTPRGKPLGPEGHTQLSLNGVSPEGVESRDSAAHLRAVIAEFVASEQTRLEFPASLNSHDRMRVHQIAEEHGLRHDSAGQRKERFITVSKRVPPAPPAPLAPPAPPAPPAPLAPPAPPAPLAPPAPPAAPAPPTPPAPLAPPAPPDPPAPPAPVAPLAPPPPPCAEPPVREPSGPDQLDLKALHLERLQRGRGGQEQRTKELQQATGSGTRKVPDKKKKKAKGPVAVDLPAKEDLDALVSAVMEADNTCGFSKCTASVVTLGQLCRHCGHLYCLSHHLPEIHGCGERARTHARQRISREGVLYAGSGTKDRSLAPARRAQLQRRLDKKLDELASQRRSKREKEK</sequence>
<dbReference type="GO" id="GO:0003697">
    <property type="term" value="F:single-stranded DNA binding"/>
    <property type="evidence" value="ECO:0007669"/>
    <property type="project" value="Ensembl"/>
</dbReference>
<dbReference type="InterPro" id="IPR048761">
    <property type="entry name" value="SMUBP-2_HCS1_1B"/>
</dbReference>
<dbReference type="SUPFAM" id="SSF52540">
    <property type="entry name" value="P-loop containing nucleoside triphosphate hydrolases"/>
    <property type="match status" value="1"/>
</dbReference>
<dbReference type="InterPro" id="IPR035896">
    <property type="entry name" value="AN1-like_Znf"/>
</dbReference>
<keyword evidence="24" id="KW-0687">Ribonucleoprotein</keyword>
<evidence type="ECO:0000256" key="26">
    <source>
        <dbReference type="ARBA" id="ARBA00049390"/>
    </source>
</evidence>
<evidence type="ECO:0000256" key="21">
    <source>
        <dbReference type="ARBA" id="ARBA00023163"/>
    </source>
</evidence>
<evidence type="ECO:0000256" key="16">
    <source>
        <dbReference type="ARBA" id="ARBA00022884"/>
    </source>
</evidence>
<evidence type="ECO:0000256" key="23">
    <source>
        <dbReference type="ARBA" id="ARBA00023273"/>
    </source>
</evidence>
<evidence type="ECO:0000256" key="8">
    <source>
        <dbReference type="ARBA" id="ARBA00022555"/>
    </source>
</evidence>
<feature type="compositionally biased region" description="Basic and acidic residues" evidence="33">
    <location>
        <begin position="1112"/>
        <end position="1133"/>
    </location>
</feature>
<dbReference type="InterPro" id="IPR014001">
    <property type="entry name" value="Helicase_ATP-bd"/>
</dbReference>
<feature type="compositionally biased region" description="Basic and acidic residues" evidence="33">
    <location>
        <begin position="978"/>
        <end position="990"/>
    </location>
</feature>
<dbReference type="PRINTS" id="PR01217">
    <property type="entry name" value="PRICHEXTENSN"/>
</dbReference>
<accession>A0A671G0K6</accession>
<feature type="region of interest" description="Disordered" evidence="33">
    <location>
        <begin position="978"/>
        <end position="1013"/>
    </location>
</feature>
<dbReference type="PANTHER" id="PTHR43788:SF8">
    <property type="entry name" value="DNA-BINDING PROTEIN SMUBP-2"/>
    <property type="match status" value="1"/>
</dbReference>
<feature type="region of interest" description="Disordered" evidence="33">
    <location>
        <begin position="880"/>
        <end position="965"/>
    </location>
</feature>
<evidence type="ECO:0000256" key="19">
    <source>
        <dbReference type="ARBA" id="ARBA00023125"/>
    </source>
</evidence>
<dbReference type="InterPro" id="IPR000058">
    <property type="entry name" value="Znf_AN1"/>
</dbReference>
<evidence type="ECO:0000256" key="14">
    <source>
        <dbReference type="ARBA" id="ARBA00022833"/>
    </source>
</evidence>
<evidence type="ECO:0000256" key="11">
    <source>
        <dbReference type="ARBA" id="ARBA00022771"/>
    </source>
</evidence>
<evidence type="ECO:0000256" key="3">
    <source>
        <dbReference type="ARBA" id="ARBA00004496"/>
    </source>
</evidence>
<keyword evidence="15" id="KW-0067">ATP-binding</keyword>
<dbReference type="InterPro" id="IPR050534">
    <property type="entry name" value="Coronavir_polyprotein_1ab"/>
</dbReference>
<keyword evidence="13" id="KW-0347">Helicase</keyword>
<comment type="similarity">
    <text evidence="4">Belongs to the DNA2/NAM7 helicase family.</text>
</comment>
<reference evidence="38" key="3">
    <citation type="submission" date="2018-12" db="EMBL/GenBank/DDBJ databases">
        <title>G10K-VGP greater horseshoe bat female genome, primary haplotype.</title>
        <authorList>
            <person name="Teeling E."/>
            <person name="Myers G."/>
            <person name="Vernes S."/>
            <person name="Pippel M."/>
            <person name="Winkler S."/>
            <person name="Fedrigo O."/>
            <person name="Rhie A."/>
            <person name="Koren S."/>
            <person name="Phillippy A."/>
            <person name="Lewin H."/>
            <person name="Damas J."/>
            <person name="Howe K."/>
            <person name="Mountcastle J."/>
            <person name="Jarvis E.D."/>
        </authorList>
    </citation>
    <scope>NUCLEOTIDE SEQUENCE [LARGE SCALE GENOMIC DNA]</scope>
</reference>
<comment type="catalytic activity">
    <reaction evidence="25">
        <text>ATP + H2O = ADP + phosphate + H(+)</text>
        <dbReference type="Rhea" id="RHEA:13065"/>
        <dbReference type="ChEBI" id="CHEBI:15377"/>
        <dbReference type="ChEBI" id="CHEBI:15378"/>
        <dbReference type="ChEBI" id="CHEBI:30616"/>
        <dbReference type="ChEBI" id="CHEBI:43474"/>
        <dbReference type="ChEBI" id="CHEBI:456216"/>
        <dbReference type="EC" id="3.6.4.12"/>
    </reaction>
    <physiologicalReaction direction="left-to-right" evidence="25">
        <dbReference type="Rhea" id="RHEA:13066"/>
    </physiologicalReaction>
</comment>
<dbReference type="InterPro" id="IPR027417">
    <property type="entry name" value="P-loop_NTPase"/>
</dbReference>
<dbReference type="CDD" id="cd02641">
    <property type="entry name" value="R3H_Smubp-2_like"/>
    <property type="match status" value="1"/>
</dbReference>
<dbReference type="GO" id="GO:0043139">
    <property type="term" value="F:5'-3' DNA helicase activity"/>
    <property type="evidence" value="ECO:0007669"/>
    <property type="project" value="Ensembl"/>
</dbReference>
<keyword evidence="23" id="KW-0966">Cell projection</keyword>
<dbReference type="GO" id="GO:0030424">
    <property type="term" value="C:axon"/>
    <property type="evidence" value="ECO:0007669"/>
    <property type="project" value="UniProtKB-SubCell"/>
</dbReference>
<dbReference type="Proteomes" id="UP000472240">
    <property type="component" value="Chromosome 11"/>
</dbReference>
<keyword evidence="32" id="KW-0175">Coiled coil</keyword>
<dbReference type="SMART" id="SM00154">
    <property type="entry name" value="ZnF_AN1"/>
    <property type="match status" value="1"/>
</dbReference>
<dbReference type="InterPro" id="IPR003593">
    <property type="entry name" value="AAA+_ATPase"/>
</dbReference>
<dbReference type="InterPro" id="IPR034072">
    <property type="entry name" value="R3H_Smubp-2"/>
</dbReference>
<dbReference type="Gene3D" id="2.40.30.270">
    <property type="match status" value="1"/>
</dbReference>
<reference evidence="37" key="5">
    <citation type="submission" date="2025-09" db="UniProtKB">
        <authorList>
            <consortium name="Ensembl"/>
        </authorList>
    </citation>
    <scope>IDENTIFICATION</scope>
</reference>
<dbReference type="SMART" id="SM00487">
    <property type="entry name" value="DEXDc"/>
    <property type="match status" value="1"/>
</dbReference>
<dbReference type="SMART" id="SM00382">
    <property type="entry name" value="AAA"/>
    <property type="match status" value="1"/>
</dbReference>
<dbReference type="InParanoid" id="A0A671G0K6"/>
<evidence type="ECO:0000313" key="37">
    <source>
        <dbReference type="Ensembl" id="ENSRFEP00010031476.1"/>
    </source>
</evidence>
<dbReference type="InterPro" id="IPR004483">
    <property type="entry name" value="SMUBP-2/Hcs1-like"/>
</dbReference>
<dbReference type="GO" id="GO:0000049">
    <property type="term" value="F:tRNA binding"/>
    <property type="evidence" value="ECO:0007669"/>
    <property type="project" value="UniProtKB-KW"/>
</dbReference>
<dbReference type="EC" id="3.6.4.13" evidence="6"/>
<evidence type="ECO:0000256" key="5">
    <source>
        <dbReference type="ARBA" id="ARBA00012551"/>
    </source>
</evidence>
<dbReference type="SUPFAM" id="SSF118310">
    <property type="entry name" value="AN1-like Zinc finger"/>
    <property type="match status" value="1"/>
</dbReference>
<dbReference type="FunFam" id="2.40.30.270:FF:000001">
    <property type="entry name" value="Immunoglobulin mu DNA-binding protein 2"/>
    <property type="match status" value="1"/>
</dbReference>
<evidence type="ECO:0000256" key="31">
    <source>
        <dbReference type="PROSITE-ProRule" id="PRU00449"/>
    </source>
</evidence>
<keyword evidence="12" id="KW-0378">Hydrolase</keyword>
<dbReference type="SMART" id="SM00393">
    <property type="entry name" value="R3H"/>
    <property type="match status" value="1"/>
</dbReference>
<dbReference type="GO" id="GO:0042802">
    <property type="term" value="F:identical protein binding"/>
    <property type="evidence" value="ECO:0007669"/>
    <property type="project" value="Ensembl"/>
</dbReference>
<reference evidence="37" key="4">
    <citation type="submission" date="2025-08" db="UniProtKB">
        <authorList>
            <consortium name="Ensembl"/>
        </authorList>
    </citation>
    <scope>IDENTIFICATION</scope>
</reference>
<evidence type="ECO:0000256" key="28">
    <source>
        <dbReference type="ARBA" id="ARBA00065318"/>
    </source>
</evidence>
<dbReference type="Gene3D" id="3.30.1370.50">
    <property type="entry name" value="R3H-like domain"/>
    <property type="match status" value="1"/>
</dbReference>
<comment type="catalytic activity">
    <reaction evidence="26">
        <text>ATP + H2O = ADP + phosphate + H(+)</text>
        <dbReference type="Rhea" id="RHEA:13065"/>
        <dbReference type="ChEBI" id="CHEBI:15377"/>
        <dbReference type="ChEBI" id="CHEBI:15378"/>
        <dbReference type="ChEBI" id="CHEBI:30616"/>
        <dbReference type="ChEBI" id="CHEBI:43474"/>
        <dbReference type="ChEBI" id="CHEBI:456216"/>
        <dbReference type="EC" id="3.6.4.13"/>
    </reaction>
    <physiologicalReaction direction="left-to-right" evidence="26">
        <dbReference type="Rhea" id="RHEA:13066"/>
    </physiologicalReaction>
</comment>
<keyword evidence="20" id="KW-0010">Activator</keyword>
<evidence type="ECO:0000313" key="38">
    <source>
        <dbReference type="Proteomes" id="UP000472240"/>
    </source>
</evidence>
<evidence type="ECO:0000256" key="27">
    <source>
        <dbReference type="ARBA" id="ARBA00060343"/>
    </source>
</evidence>
<dbReference type="Pfam" id="PF13086">
    <property type="entry name" value="AAA_11"/>
    <property type="match status" value="1"/>
</dbReference>
<feature type="region of interest" description="Disordered" evidence="33">
    <location>
        <begin position="1096"/>
        <end position="1133"/>
    </location>
</feature>
<dbReference type="GO" id="GO:1990904">
    <property type="term" value="C:ribonucleoprotein complex"/>
    <property type="evidence" value="ECO:0007669"/>
    <property type="project" value="UniProtKB-KW"/>
</dbReference>
<dbReference type="GO" id="GO:0016887">
    <property type="term" value="F:ATP hydrolysis activity"/>
    <property type="evidence" value="ECO:0007669"/>
    <property type="project" value="Ensembl"/>
</dbReference>
<comment type="function">
    <text evidence="27">5' to 3' helicase that unwinds RNA and DNA duplexes in an ATP-dependent reaction. Specific to 5'-phosphorylated single-stranded guanine-rich sequences. May play a role in RNA metabolism, ribosome biogenesis or initiation of translation. May play a role in regulation of transcription. Interacts with tRNA-Tyr.</text>
</comment>
<evidence type="ECO:0000256" key="25">
    <source>
        <dbReference type="ARBA" id="ARBA00048432"/>
    </source>
</evidence>
<keyword evidence="8" id="KW-0820">tRNA-binding</keyword>
<keyword evidence="9" id="KW-0479">Metal-binding</keyword>
<dbReference type="GO" id="GO:0003727">
    <property type="term" value="F:single-stranded RNA binding"/>
    <property type="evidence" value="ECO:0007669"/>
    <property type="project" value="Ensembl"/>
</dbReference>
<keyword evidence="10" id="KW-0547">Nucleotide-binding</keyword>
<dbReference type="Gene3D" id="3.40.50.300">
    <property type="entry name" value="P-loop containing nucleotide triphosphate hydrolases"/>
    <property type="match status" value="2"/>
</dbReference>
<evidence type="ECO:0000259" key="35">
    <source>
        <dbReference type="PROSITE" id="PS51061"/>
    </source>
</evidence>
<feature type="region of interest" description="Disordered" evidence="33">
    <location>
        <begin position="1"/>
        <end position="27"/>
    </location>
</feature>
<organism evidence="37 38">
    <name type="scientific">Rhinolophus ferrumequinum</name>
    <name type="common">Greater horseshoe bat</name>
    <dbReference type="NCBI Taxonomy" id="59479"/>
    <lineage>
        <taxon>Eukaryota</taxon>
        <taxon>Metazoa</taxon>
        <taxon>Chordata</taxon>
        <taxon>Craniata</taxon>
        <taxon>Vertebrata</taxon>
        <taxon>Euteleostomi</taxon>
        <taxon>Mammalia</taxon>
        <taxon>Eutheria</taxon>
        <taxon>Laurasiatheria</taxon>
        <taxon>Chiroptera</taxon>
        <taxon>Yinpterochiroptera</taxon>
        <taxon>Rhinolophoidea</taxon>
        <taxon>Rhinolophidae</taxon>
        <taxon>Rhinolophinae</taxon>
        <taxon>Rhinolophus</taxon>
    </lineage>
</organism>
<dbReference type="InterPro" id="IPR047187">
    <property type="entry name" value="SF1_C_Upf1"/>
</dbReference>
<dbReference type="FunFam" id="4.10.1110.10:FF:000002">
    <property type="entry name" value="Immunoglobulin mu DNA-binding protein 2"/>
    <property type="match status" value="1"/>
</dbReference>
<evidence type="ECO:0000256" key="9">
    <source>
        <dbReference type="ARBA" id="ARBA00022723"/>
    </source>
</evidence>
<keyword evidence="14" id="KW-0862">Zinc</keyword>
<keyword evidence="7" id="KW-0963">Cytoplasm</keyword>
<evidence type="ECO:0000256" key="6">
    <source>
        <dbReference type="ARBA" id="ARBA00012552"/>
    </source>
</evidence>
<evidence type="ECO:0000256" key="7">
    <source>
        <dbReference type="ARBA" id="ARBA00022490"/>
    </source>
</evidence>
<evidence type="ECO:0000256" key="24">
    <source>
        <dbReference type="ARBA" id="ARBA00023274"/>
    </source>
</evidence>
<feature type="domain" description="R3H" evidence="35">
    <location>
        <begin position="818"/>
        <end position="881"/>
    </location>
</feature>
<evidence type="ECO:0000259" key="34">
    <source>
        <dbReference type="PROSITE" id="PS51039"/>
    </source>
</evidence>
<dbReference type="InterPro" id="IPR041677">
    <property type="entry name" value="DNA2/NAM7_AAA_11"/>
</dbReference>
<feature type="compositionally biased region" description="Pro residues" evidence="33">
    <location>
        <begin position="882"/>
        <end position="955"/>
    </location>
</feature>
<dbReference type="SUPFAM" id="SSF82708">
    <property type="entry name" value="R3H domain"/>
    <property type="match status" value="1"/>
</dbReference>
<evidence type="ECO:0000256" key="33">
    <source>
        <dbReference type="SAM" id="MobiDB-lite"/>
    </source>
</evidence>
<dbReference type="GO" id="GO:0016604">
    <property type="term" value="C:nuclear body"/>
    <property type="evidence" value="ECO:0007669"/>
    <property type="project" value="Ensembl"/>
</dbReference>
<evidence type="ECO:0000256" key="29">
    <source>
        <dbReference type="ARBA" id="ARBA00074890"/>
    </source>
</evidence>
<proteinExistence type="inferred from homology"/>
<evidence type="ECO:0000256" key="32">
    <source>
        <dbReference type="SAM" id="Coils"/>
    </source>
</evidence>
<feature type="domain" description="Helicase ATP-binding" evidence="36">
    <location>
        <begin position="296"/>
        <end position="492"/>
    </location>
</feature>
<dbReference type="NCBIfam" id="TIGR00376">
    <property type="entry name" value="IGHMBP2 family helicase"/>
    <property type="match status" value="1"/>
</dbReference>
<dbReference type="InterPro" id="IPR001374">
    <property type="entry name" value="R3H_dom"/>
</dbReference>
<evidence type="ECO:0000256" key="1">
    <source>
        <dbReference type="ARBA" id="ARBA00004123"/>
    </source>
</evidence>
<dbReference type="PROSITE" id="PS51061">
    <property type="entry name" value="R3H"/>
    <property type="match status" value="1"/>
</dbReference>
<comment type="subcellular location">
    <subcellularLocation>
        <location evidence="2">Cell projection</location>
        <location evidence="2">Axon</location>
    </subcellularLocation>
    <subcellularLocation>
        <location evidence="3">Cytoplasm</location>
    </subcellularLocation>
    <subcellularLocation>
        <location evidence="1">Nucleus</location>
    </subcellularLocation>
</comment>
<dbReference type="Pfam" id="PF13087">
    <property type="entry name" value="AAA_12"/>
    <property type="match status" value="1"/>
</dbReference>
<evidence type="ECO:0000256" key="2">
    <source>
        <dbReference type="ARBA" id="ARBA00004489"/>
    </source>
</evidence>
<reference evidence="37 38" key="1">
    <citation type="journal article" date="2015" name="Annu Rev Anim Biosci">
        <title>The Genome 10K Project: a way forward.</title>
        <authorList>
            <person name="Koepfli K.P."/>
            <person name="Paten B."/>
            <person name="O'Brien S.J."/>
            <person name="Koepfli K.P."/>
            <person name="Paten B."/>
            <person name="Antunes A."/>
            <person name="Belov K."/>
            <person name="Bustamante C."/>
            <person name="Castoe T.A."/>
            <person name="Clawson H."/>
            <person name="Crawford A.J."/>
            <person name="Diekhans M."/>
            <person name="Distel D."/>
            <person name="Durbin R."/>
            <person name="Earl D."/>
            <person name="Fujita M.K."/>
            <person name="Gamble T."/>
            <person name="Georges A."/>
            <person name="Gemmell N."/>
            <person name="Gilbert M.T."/>
            <person name="Graves J.M."/>
            <person name="Green R.E."/>
            <person name="Hickey G."/>
            <person name="Jarvis E.D."/>
            <person name="Johnson W."/>
            <person name="Komissarov A."/>
            <person name="Korf I."/>
            <person name="Kuhn R."/>
            <person name="Larkin D.M."/>
            <person name="Lewin H."/>
            <person name="Lopez J.V."/>
            <person name="Ma J."/>
            <person name="Marques-Bonet T."/>
            <person name="Miller W."/>
            <person name="Murphy R."/>
            <person name="Pevzner P."/>
            <person name="Shapiro B."/>
            <person name="Steiner C."/>
            <person name="Tamazian G."/>
            <person name="Venkatesh B."/>
            <person name="Wang J."/>
            <person name="Wayne R."/>
            <person name="Wiley E."/>
            <person name="Yang H."/>
            <person name="Zhang G."/>
            <person name="Haussler D."/>
            <person name="Ryder O."/>
            <person name="O'Brien S.J."/>
        </authorList>
    </citation>
    <scope>NUCLEOTIDE SEQUENCE</scope>
</reference>
<feature type="region of interest" description="Disordered" evidence="33">
    <location>
        <begin position="745"/>
        <end position="818"/>
    </location>
</feature>
<comment type="subunit">
    <text evidence="28">Homooligomer. Interacts with RUVBL1. Interacts with RUVBL2. Interacts with GTF3C1. Interacts with ABT1. Interacts with ribosomes.</text>
</comment>
<dbReference type="PROSITE" id="PS51192">
    <property type="entry name" value="HELICASE_ATP_BIND_1"/>
    <property type="match status" value="1"/>
</dbReference>
<dbReference type="PROSITE" id="PS51039">
    <property type="entry name" value="ZF_AN1"/>
    <property type="match status" value="1"/>
</dbReference>
<keyword evidence="16" id="KW-0694">RNA-binding</keyword>